<sequence>MQNIKKQIQTLKDNSELAWAAYGYFHLANESYKPEENSKDWKRLKYFRKLYKNNNLKSSKTDEQLQSIYPTYADILDITYKYYLDDNSKPKDGFFDDELFDGEFSPLQAKQFFSRYDLLKHCPNTDSGFSATLFGEKRKQINSKTKEKSYTSEYGYINYILAIRGTEMSSFKDLFVADASLAIGSIPKAQYDDMINFYETCIKDYPQIKEKDSLTITGHSLGGCLAQLFALSICDDKNRNNIKALYTYNAPGARKIIPPYDYIVKLFIFHSKEQQERFIKEEIENIANRARDLGKDNIFLESKIRKILHKIIQEKQSQYYGITMSISTNTTMMTLDINAIPILADIAPYYRQLAYNYWQHFKEDRRTPQNFKLKGDERYIYKLSIQDSIHHCESSSNEYKNEWYIGSPISKLGIKLGLHQDNQYSDTTLLHTINTSSGITGEHSIIPLTQTLYFYSYLLELDANYNKVKDKNLSECIEYLNHFTKSIQIYIETFVLKNNDINNKNFTLKNRLLGLFKNSPINHFEYFLSLIATIMQEINDSSQEVGDSYYANYNPPTISQTKIIDFILKVQEKEKYILILDKNDFNKYRKDCSFVNNQENLAHKIAIGEFRIFIVVYKDMKCLENINNITKIYGYNSKSYKIKDQIWDEQYLGGVCKISQALYFSGKAKIGII</sequence>
<evidence type="ECO:0000313" key="2">
    <source>
        <dbReference type="EMBL" id="XBJ29935.1"/>
    </source>
</evidence>
<feature type="domain" description="Fungal lipase-type" evidence="1">
    <location>
        <begin position="201"/>
        <end position="251"/>
    </location>
</feature>
<dbReference type="EMBL" id="CP155620">
    <property type="protein sequence ID" value="XBJ29935.1"/>
    <property type="molecule type" value="Genomic_DNA"/>
</dbReference>
<gene>
    <name evidence="2" type="ORF">AAH949_03635</name>
</gene>
<reference evidence="2" key="1">
    <citation type="submission" date="2024-05" db="EMBL/GenBank/DDBJ databases">
        <title>Campylobacter coli isolated from environmental waters in Slovenia.</title>
        <authorList>
            <person name="Zautner A.E."/>
            <person name="Bunk B."/>
            <person name="Riedel T."/>
            <person name="Sproeer C."/>
        </authorList>
    </citation>
    <scope>NUCLEOTIDE SEQUENCE</scope>
    <source>
        <strain evidence="2">CCS1377</strain>
    </source>
</reference>
<accession>A0AAU7E9I3</accession>
<dbReference type="InterPro" id="IPR029058">
    <property type="entry name" value="AB_hydrolase_fold"/>
</dbReference>
<dbReference type="AlphaFoldDB" id="A0AAU7E9I3"/>
<proteinExistence type="predicted"/>
<dbReference type="Pfam" id="PF01764">
    <property type="entry name" value="Lipase_3"/>
    <property type="match status" value="1"/>
</dbReference>
<dbReference type="GO" id="GO:0006629">
    <property type="term" value="P:lipid metabolic process"/>
    <property type="evidence" value="ECO:0007669"/>
    <property type="project" value="InterPro"/>
</dbReference>
<dbReference type="InterPro" id="IPR002921">
    <property type="entry name" value="Fungal_lipase-type"/>
</dbReference>
<evidence type="ECO:0000259" key="1">
    <source>
        <dbReference type="Pfam" id="PF01764"/>
    </source>
</evidence>
<dbReference type="RefSeq" id="WP_348519009.1">
    <property type="nucleotide sequence ID" value="NZ_CP155620.1"/>
</dbReference>
<protein>
    <submittedName>
        <fullName evidence="2">Mbeg1-like protein</fullName>
    </submittedName>
</protein>
<name>A0AAU7E9I3_9BACT</name>
<organism evidence="2">
    <name type="scientific">Campylobacter sp. CCS1377</name>
    <dbReference type="NCBI Taxonomy" id="3158229"/>
    <lineage>
        <taxon>Bacteria</taxon>
        <taxon>Pseudomonadati</taxon>
        <taxon>Campylobacterota</taxon>
        <taxon>Epsilonproteobacteria</taxon>
        <taxon>Campylobacterales</taxon>
        <taxon>Campylobacteraceae</taxon>
        <taxon>Campylobacter</taxon>
    </lineage>
</organism>
<dbReference type="Gene3D" id="3.40.50.1820">
    <property type="entry name" value="alpha/beta hydrolase"/>
    <property type="match status" value="1"/>
</dbReference>
<dbReference type="SUPFAM" id="SSF53474">
    <property type="entry name" value="alpha/beta-Hydrolases"/>
    <property type="match status" value="1"/>
</dbReference>